<evidence type="ECO:0000256" key="1">
    <source>
        <dbReference type="ARBA" id="ARBA00023015"/>
    </source>
</evidence>
<dbReference type="SUPFAM" id="SSF54909">
    <property type="entry name" value="Dimeric alpha+beta barrel"/>
    <property type="match status" value="1"/>
</dbReference>
<dbReference type="Proteomes" id="UP000001868">
    <property type="component" value="Chromosome"/>
</dbReference>
<dbReference type="SMART" id="SM00344">
    <property type="entry name" value="HTH_ASNC"/>
    <property type="match status" value="1"/>
</dbReference>
<gene>
    <name evidence="6" type="ordered locus">PHZ_c2116</name>
</gene>
<evidence type="ECO:0000313" key="7">
    <source>
        <dbReference type="Proteomes" id="UP000001868"/>
    </source>
</evidence>
<dbReference type="InterPro" id="IPR019888">
    <property type="entry name" value="Tscrpt_reg_AsnC-like"/>
</dbReference>
<protein>
    <submittedName>
        <fullName evidence="6">Transcriptional regulator, AsnC family</fullName>
    </submittedName>
</protein>
<evidence type="ECO:0000259" key="5">
    <source>
        <dbReference type="Pfam" id="PF13404"/>
    </source>
</evidence>
<evidence type="ECO:0000256" key="2">
    <source>
        <dbReference type="ARBA" id="ARBA00023125"/>
    </source>
</evidence>
<dbReference type="SUPFAM" id="SSF46785">
    <property type="entry name" value="Winged helix' DNA-binding domain"/>
    <property type="match status" value="1"/>
</dbReference>
<accession>B4REK1</accession>
<reference evidence="6 7" key="1">
    <citation type="journal article" date="2008" name="BMC Genomics">
        <title>Complete genome of Phenylobacterium zucineum - a novel facultative intracellular bacterium isolated from human erythroleukemia cell line K562.</title>
        <authorList>
            <person name="Luo Y."/>
            <person name="Xu X."/>
            <person name="Ding Z."/>
            <person name="Liu Z."/>
            <person name="Zhang B."/>
            <person name="Yan Z."/>
            <person name="Sun J."/>
            <person name="Hu S."/>
            <person name="Hu X."/>
        </authorList>
    </citation>
    <scope>NUCLEOTIDE SEQUENCE [LARGE SCALE GENOMIC DNA]</scope>
    <source>
        <strain evidence="6 7">HLK1</strain>
    </source>
</reference>
<dbReference type="eggNOG" id="COG1522">
    <property type="taxonomic scope" value="Bacteria"/>
</dbReference>
<evidence type="ECO:0000313" key="6">
    <source>
        <dbReference type="EMBL" id="ACG78527.1"/>
    </source>
</evidence>
<keyword evidence="3" id="KW-0804">Transcription</keyword>
<feature type="domain" description="HTH asnC-type" evidence="5">
    <location>
        <begin position="9"/>
        <end position="45"/>
    </location>
</feature>
<dbReference type="Gene3D" id="1.10.10.10">
    <property type="entry name" value="Winged helix-like DNA-binding domain superfamily/Winged helix DNA-binding domain"/>
    <property type="match status" value="1"/>
</dbReference>
<evidence type="ECO:0000259" key="4">
    <source>
        <dbReference type="Pfam" id="PF01037"/>
    </source>
</evidence>
<dbReference type="GO" id="GO:0043565">
    <property type="term" value="F:sequence-specific DNA binding"/>
    <property type="evidence" value="ECO:0007669"/>
    <property type="project" value="TreeGrafter"/>
</dbReference>
<dbReference type="KEGG" id="pzu:PHZ_c2116"/>
<dbReference type="Pfam" id="PF13404">
    <property type="entry name" value="HTH_AsnC-type"/>
    <property type="match status" value="1"/>
</dbReference>
<keyword evidence="7" id="KW-1185">Reference proteome</keyword>
<keyword evidence="1" id="KW-0805">Transcription regulation</keyword>
<dbReference type="OrthoDB" id="9809462at2"/>
<dbReference type="InterPro" id="IPR000485">
    <property type="entry name" value="AsnC-type_HTH_dom"/>
</dbReference>
<evidence type="ECO:0000256" key="3">
    <source>
        <dbReference type="ARBA" id="ARBA00023163"/>
    </source>
</evidence>
<dbReference type="PANTHER" id="PTHR30154:SF53">
    <property type="entry name" value="HTH-TYPE TRANSCRIPTIONAL REGULATOR LRPC"/>
    <property type="match status" value="1"/>
</dbReference>
<dbReference type="AlphaFoldDB" id="B4REK1"/>
<dbReference type="InterPro" id="IPR011008">
    <property type="entry name" value="Dimeric_a/b-barrel"/>
</dbReference>
<sequence>MTTLTRKEHQLLDLLRQNARRTVSDLARDLNVSRPTLQNMLRKLEEVAIERYTVELKPSFSRTAIRAYVLLNRNPQKATEILEVIRRFPQVRYVCTVTGEFDVLVELQTDRYEDLEGILHGIEMLDGVERTQTYMVLGDRLMAEPAPREPA</sequence>
<dbReference type="PANTHER" id="PTHR30154">
    <property type="entry name" value="LEUCINE-RESPONSIVE REGULATORY PROTEIN"/>
    <property type="match status" value="1"/>
</dbReference>
<dbReference type="InterPro" id="IPR019887">
    <property type="entry name" value="Tscrpt_reg_AsnC/Lrp_C"/>
</dbReference>
<name>B4REK1_PHEZH</name>
<dbReference type="EMBL" id="CP000747">
    <property type="protein sequence ID" value="ACG78527.1"/>
    <property type="molecule type" value="Genomic_DNA"/>
</dbReference>
<dbReference type="GO" id="GO:0043200">
    <property type="term" value="P:response to amino acid"/>
    <property type="evidence" value="ECO:0007669"/>
    <property type="project" value="TreeGrafter"/>
</dbReference>
<keyword evidence="2" id="KW-0238">DNA-binding</keyword>
<dbReference type="RefSeq" id="WP_012522669.1">
    <property type="nucleotide sequence ID" value="NC_011144.1"/>
</dbReference>
<dbReference type="Gene3D" id="3.30.70.920">
    <property type="match status" value="1"/>
</dbReference>
<dbReference type="InterPro" id="IPR036388">
    <property type="entry name" value="WH-like_DNA-bd_sf"/>
</dbReference>
<dbReference type="GO" id="GO:0005829">
    <property type="term" value="C:cytosol"/>
    <property type="evidence" value="ECO:0007669"/>
    <property type="project" value="TreeGrafter"/>
</dbReference>
<dbReference type="HOGENOM" id="CLU_091233_5_3_5"/>
<dbReference type="Pfam" id="PF01037">
    <property type="entry name" value="AsnC_trans_reg"/>
    <property type="match status" value="1"/>
</dbReference>
<feature type="domain" description="Transcription regulator AsnC/Lrp ligand binding" evidence="4">
    <location>
        <begin position="74"/>
        <end position="137"/>
    </location>
</feature>
<dbReference type="STRING" id="450851.PHZ_c2116"/>
<proteinExistence type="predicted"/>
<organism evidence="6 7">
    <name type="scientific">Phenylobacterium zucineum (strain HLK1)</name>
    <dbReference type="NCBI Taxonomy" id="450851"/>
    <lineage>
        <taxon>Bacteria</taxon>
        <taxon>Pseudomonadati</taxon>
        <taxon>Pseudomonadota</taxon>
        <taxon>Alphaproteobacteria</taxon>
        <taxon>Caulobacterales</taxon>
        <taxon>Caulobacteraceae</taxon>
        <taxon>Phenylobacterium</taxon>
    </lineage>
</organism>
<dbReference type="InterPro" id="IPR036390">
    <property type="entry name" value="WH_DNA-bd_sf"/>
</dbReference>